<evidence type="ECO:0000313" key="2">
    <source>
        <dbReference type="Proteomes" id="UP000051587"/>
    </source>
</evidence>
<name>A0A0P1G2V8_THAGE</name>
<organism evidence="1 2">
    <name type="scientific">Thalassovita gelatinovora</name>
    <name type="common">Thalassobius gelatinovorus</name>
    <dbReference type="NCBI Taxonomy" id="53501"/>
    <lineage>
        <taxon>Bacteria</taxon>
        <taxon>Pseudomonadati</taxon>
        <taxon>Pseudomonadota</taxon>
        <taxon>Alphaproteobacteria</taxon>
        <taxon>Rhodobacterales</taxon>
        <taxon>Roseobacteraceae</taxon>
        <taxon>Thalassovita</taxon>
    </lineage>
</organism>
<proteinExistence type="predicted"/>
<keyword evidence="2" id="KW-1185">Reference proteome</keyword>
<reference evidence="1 2" key="1">
    <citation type="submission" date="2015-09" db="EMBL/GenBank/DDBJ databases">
        <authorList>
            <consortium name="Swine Surveillance"/>
        </authorList>
    </citation>
    <scope>NUCLEOTIDE SEQUENCE [LARGE SCALE GENOMIC DNA]</scope>
    <source>
        <strain evidence="1 2">CECT 4357</strain>
    </source>
</reference>
<dbReference type="Proteomes" id="UP000051587">
    <property type="component" value="Unassembled WGS sequence"/>
</dbReference>
<protein>
    <submittedName>
        <fullName evidence="1">Uncharacterized protein</fullName>
    </submittedName>
</protein>
<evidence type="ECO:0000313" key="1">
    <source>
        <dbReference type="EMBL" id="CUH66160.1"/>
    </source>
</evidence>
<dbReference type="AlphaFoldDB" id="A0A0P1G2V8"/>
<sequence length="184" mass="20755">MVILETFDRGEKRFERGFKIGIHVLYRGLAVPIVQILPDLRKTFDIGLSLVVHLGELRLTFRTGDRRLQLCQKSVDRLDGPGDTPGDFVALLLRVGKDHLEVGAGVSIDFRGERIDDAHFPPVVVDHRFNLAVKVAQAHVTGPHARDRQNHHNGEGRSQFEFQCQSHRHLLVSVFRTTLSQPVS</sequence>
<gene>
    <name evidence="1" type="ORF">TG4357_02268</name>
</gene>
<dbReference type="EMBL" id="CYSA01000022">
    <property type="protein sequence ID" value="CUH66160.1"/>
    <property type="molecule type" value="Genomic_DNA"/>
</dbReference>
<accession>A0A0P1G2V8</accession>